<dbReference type="PROSITE" id="PS50910">
    <property type="entry name" value="HEPN"/>
    <property type="match status" value="1"/>
</dbReference>
<dbReference type="Proteomes" id="UP001349994">
    <property type="component" value="Unassembled WGS sequence"/>
</dbReference>
<dbReference type="Pfam" id="PF05168">
    <property type="entry name" value="HEPN"/>
    <property type="match status" value="1"/>
</dbReference>
<evidence type="ECO:0000313" key="3">
    <source>
        <dbReference type="Proteomes" id="UP001349994"/>
    </source>
</evidence>
<evidence type="ECO:0000313" key="2">
    <source>
        <dbReference type="EMBL" id="MEC4176868.1"/>
    </source>
</evidence>
<gene>
    <name evidence="2" type="ORF">VIN30_10460</name>
</gene>
<protein>
    <submittedName>
        <fullName evidence="2">HEPN domain-containing protein</fullName>
    </submittedName>
</protein>
<reference evidence="2 3" key="1">
    <citation type="submission" date="2024-01" db="EMBL/GenBank/DDBJ databases">
        <title>novel species in genus Adlercreutzia.</title>
        <authorList>
            <person name="Liu X."/>
        </authorList>
    </citation>
    <scope>NUCLEOTIDE SEQUENCE [LARGE SCALE GENOMIC DNA]</scope>
    <source>
        <strain evidence="2 3">R7</strain>
    </source>
</reference>
<accession>A0ABU6IK74</accession>
<comment type="caution">
    <text evidence="2">The sequence shown here is derived from an EMBL/GenBank/DDBJ whole genome shotgun (WGS) entry which is preliminary data.</text>
</comment>
<organism evidence="2 3">
    <name type="scientific">Adlercreutzia wanghongyangiae</name>
    <dbReference type="NCBI Taxonomy" id="3111451"/>
    <lineage>
        <taxon>Bacteria</taxon>
        <taxon>Bacillati</taxon>
        <taxon>Actinomycetota</taxon>
        <taxon>Coriobacteriia</taxon>
        <taxon>Eggerthellales</taxon>
        <taxon>Eggerthellaceae</taxon>
        <taxon>Adlercreutzia</taxon>
    </lineage>
</organism>
<dbReference type="SUPFAM" id="SSF81593">
    <property type="entry name" value="Nucleotidyltransferase substrate binding subunit/domain"/>
    <property type="match status" value="1"/>
</dbReference>
<dbReference type="EMBL" id="JAYMFF010000023">
    <property type="protein sequence ID" value="MEC4176868.1"/>
    <property type="molecule type" value="Genomic_DNA"/>
</dbReference>
<dbReference type="RefSeq" id="WP_326424345.1">
    <property type="nucleotide sequence ID" value="NZ_JAYMFF010000023.1"/>
</dbReference>
<dbReference type="InterPro" id="IPR007842">
    <property type="entry name" value="HEPN_dom"/>
</dbReference>
<evidence type="ECO:0000259" key="1">
    <source>
        <dbReference type="PROSITE" id="PS50910"/>
    </source>
</evidence>
<keyword evidence="3" id="KW-1185">Reference proteome</keyword>
<name>A0ABU6IK74_9ACTN</name>
<sequence length="150" mass="16437">MAKELRGLLYAASVDVETIDALASLGVASYAESIGYHAQQAAEKLVKSVFEKNNEAFPFTHNISSLLNRANDLGFLDFDDETLEQASYLSSLISLTRYADAPDFQEGEALDAMRAFEAISRMISDNGYESLALSPCKDEPKEGQSVRESL</sequence>
<feature type="domain" description="HEPN" evidence="1">
    <location>
        <begin position="12"/>
        <end position="119"/>
    </location>
</feature>
<dbReference type="SMART" id="SM00748">
    <property type="entry name" value="HEPN"/>
    <property type="match status" value="1"/>
</dbReference>
<dbReference type="Gene3D" id="1.20.120.330">
    <property type="entry name" value="Nucleotidyltransferases domain 2"/>
    <property type="match status" value="1"/>
</dbReference>
<proteinExistence type="predicted"/>